<evidence type="ECO:0000259" key="1">
    <source>
        <dbReference type="Pfam" id="PF05699"/>
    </source>
</evidence>
<organism evidence="2 3">
    <name type="scientific">Colocasia esculenta</name>
    <name type="common">Wild taro</name>
    <name type="synonym">Arum esculentum</name>
    <dbReference type="NCBI Taxonomy" id="4460"/>
    <lineage>
        <taxon>Eukaryota</taxon>
        <taxon>Viridiplantae</taxon>
        <taxon>Streptophyta</taxon>
        <taxon>Embryophyta</taxon>
        <taxon>Tracheophyta</taxon>
        <taxon>Spermatophyta</taxon>
        <taxon>Magnoliopsida</taxon>
        <taxon>Liliopsida</taxon>
        <taxon>Araceae</taxon>
        <taxon>Aroideae</taxon>
        <taxon>Colocasieae</taxon>
        <taxon>Colocasia</taxon>
    </lineage>
</organism>
<sequence>MSISTPSYVFSSKLDATSTSFETKSNDTTYKLKRNFKRILIRDVFTIPVASVASESAFSIGSRVVDGNCSSLLLENNTSIDLHTRLIHSQKAK</sequence>
<dbReference type="Pfam" id="PF05699">
    <property type="entry name" value="Dimer_Tnp_hAT"/>
    <property type="match status" value="1"/>
</dbReference>
<proteinExistence type="predicted"/>
<gene>
    <name evidence="2" type="ORF">Taro_050692</name>
</gene>
<dbReference type="EMBL" id="NMUH01007714">
    <property type="protein sequence ID" value="MQM17715.1"/>
    <property type="molecule type" value="Genomic_DNA"/>
</dbReference>
<reference evidence="2" key="1">
    <citation type="submission" date="2017-07" db="EMBL/GenBank/DDBJ databases">
        <title>Taro Niue Genome Assembly and Annotation.</title>
        <authorList>
            <person name="Atibalentja N."/>
            <person name="Keating K."/>
            <person name="Fields C.J."/>
        </authorList>
    </citation>
    <scope>NUCLEOTIDE SEQUENCE</scope>
    <source>
        <strain evidence="2">Niue_2</strain>
        <tissue evidence="2">Leaf</tissue>
    </source>
</reference>
<feature type="domain" description="HAT C-terminal dimerisation" evidence="1">
    <location>
        <begin position="39"/>
        <end position="78"/>
    </location>
</feature>
<evidence type="ECO:0000313" key="2">
    <source>
        <dbReference type="EMBL" id="MQM17715.1"/>
    </source>
</evidence>
<accession>A0A843XEP9</accession>
<dbReference type="InterPro" id="IPR008906">
    <property type="entry name" value="HATC_C_dom"/>
</dbReference>
<name>A0A843XEP9_COLES</name>
<keyword evidence="3" id="KW-1185">Reference proteome</keyword>
<feature type="non-terminal residue" evidence="2">
    <location>
        <position position="93"/>
    </location>
</feature>
<comment type="caution">
    <text evidence="2">The sequence shown here is derived from an EMBL/GenBank/DDBJ whole genome shotgun (WGS) entry which is preliminary data.</text>
</comment>
<evidence type="ECO:0000313" key="3">
    <source>
        <dbReference type="Proteomes" id="UP000652761"/>
    </source>
</evidence>
<dbReference type="AlphaFoldDB" id="A0A843XEP9"/>
<dbReference type="GO" id="GO:0046983">
    <property type="term" value="F:protein dimerization activity"/>
    <property type="evidence" value="ECO:0007669"/>
    <property type="project" value="InterPro"/>
</dbReference>
<dbReference type="Proteomes" id="UP000652761">
    <property type="component" value="Unassembled WGS sequence"/>
</dbReference>
<protein>
    <recommendedName>
        <fullName evidence="1">HAT C-terminal dimerisation domain-containing protein</fullName>
    </recommendedName>
</protein>